<reference evidence="1" key="1">
    <citation type="submission" date="2022-07" db="EMBL/GenBank/DDBJ databases">
        <title>Phylogenomic reconstructions and comparative analyses of Kickxellomycotina fungi.</title>
        <authorList>
            <person name="Reynolds N.K."/>
            <person name="Stajich J.E."/>
            <person name="Barry K."/>
            <person name="Grigoriev I.V."/>
            <person name="Crous P."/>
            <person name="Smith M.E."/>
        </authorList>
    </citation>
    <scope>NUCLEOTIDE SEQUENCE</scope>
    <source>
        <strain evidence="1">Benny 63K</strain>
    </source>
</reference>
<proteinExistence type="predicted"/>
<dbReference type="EMBL" id="JANBPG010000338">
    <property type="protein sequence ID" value="KAJ1897400.1"/>
    <property type="molecule type" value="Genomic_DNA"/>
</dbReference>
<name>A0ACC1IN49_9FUNG</name>
<accession>A0ACC1IN49</accession>
<sequence>MWPSTWSFSLPSWAVSNSLQKRLVKFLLRRTVGQFLKTELDDENLDVQLSGGQLRLKNVQLSEEATIGSISVSVPWTQLWTAHCEVQIDNLVIKAQLADDELPLDKDGSEAEEHWMGGRSHMAESVAMTEGGASILASSVFIADDFLRAETLGYGSKDEMFINKDVERLVANAHEERAQYYRASLGSGEARQQGRRSFAVDADDEDVFEDCADNLPLPPGSPGGSVRGLQVVSEMVDRIISAVNIRVHNITVECLVGTRDENTGETANATLKLSVANIDFVDDRSNTERKSGVAMESGGKRNISGDGSGSDRDHPVGIEYKVIEYRTLFKLLEIKGLRMSLLSDTAAEVPVISLLGTPISAHLRIHRRMPFSELAPVRPSDSGSSGSGGRPKSANGSESLYMGPMPGEFREAKAASPHISPTSATYAQGSSGTRARNAIGEEATTSGWDVSVEIGDVVCILTKDQLQSILAIARTAAPLLKLASERQDVKHRYQAKFGDKVPEPAADALPQLARWISVKCRHLYVAVVPHAPIEALQNWQDCTSLAVLRLNLEASKHLGLYVKGVGAKWECIPASGTRSESSASTEHVGTEFWAAATRQITSGGAFQTATITAYMQSVSVYDSDPESHPVFQPLVIIDRSLAAPECQRHEKRAFAEHARRNSDKYDVWMCTSESDPVLTINVGPIIVVLDKELADRLAIYQELIVGMLSAEPTAEHIHNRGSRAFAKDAYGGSDVAGSIEDLMNNLRIQAKHKMPLSIAVCSPLIRTWIRLPGTTANSGKKDGTRTSQTGSRASKHDIPAPGHFCIDAVDAVITNVVNGTAASTQSQNDVPEGHLRHPHIQELLESRKSVAGSGIRVECEALDISVQSIEGSSTIDHIASVRGPSSAAESFHEAVSIPRPHIEITTVANSGRQTPDRDSAEQFGRRPPAFDAFSVVDDNIRVRMAPESELTTSLKFERLAVALSRLVVSCHLPETEISLGRATYQRLNAVINDFMLWQSIQEEVRAIAAAAVQHTYDTPAYATSTTDDRAELGVSVLVDMPQMVARINTTDTYSADIPGAASESQRVRLSNTQAFISNAIIERGRMYVSFESNQVRLSSFVNESEVGAVLSHSFATPESPIFTPQLSLYMLTSPKITEESEVVLKTSWTTVDYQNDSTCLRNLEAFFSSPGTSGLVQPPPKPMRLSLNVQNSSLMWTPAGDPSICSAALSLDSLAVIVGINSPAPARDREELHYYIEGLSIFAKSTDSLANAAVDVSSDAWVSTGRFWKDHGYAVLVHMDMVDVASRSKEGEDGPLIDLKLYSEALVLDACADSVSSLPLLIQGLIADLTGSAGRQASETKRSNKTRVFSPQMLGKSSDDIFGDVDNDTFAMAPLPPTASKVAYAGRQHSHRSSHLSGDHRNSFTDDFENGRDDISALAMEEYFAPHVPPDEVEEYEVVGGGRVLSPASTMQPMYSRRSSQHQQPTLPSRRSSNVSATARQPLDIRRDSKGKSASKTLAGSTGSASVGVAGGRSRSYSFGDDDDEDFDLQDYVNMDSDSDMLSEEEEAEYRSEFAASAKSQPFQLQSRFSGQQVNAGGSVLLEPERPSPALRSPKSKSLAGGFLPSARIIDDVPAIHGSISGSGRGESVKVTALPEEEDISELGDKDKGDVLAGDGTSLLDGSVFELIEDYFKAPAPGDTESDDDGSGLAADGNNHIICLTVDVARVEVNLYSGQDWYVSAEQPVRSSSVVPGYMASYMDDYNDSVSVAMGGYSESLNGRVSASMP</sequence>
<feature type="non-terminal residue" evidence="1">
    <location>
        <position position="1766"/>
    </location>
</feature>
<comment type="caution">
    <text evidence="1">The sequence shown here is derived from an EMBL/GenBank/DDBJ whole genome shotgun (WGS) entry which is preliminary data.</text>
</comment>
<dbReference type="Proteomes" id="UP001150581">
    <property type="component" value="Unassembled WGS sequence"/>
</dbReference>
<evidence type="ECO:0000313" key="2">
    <source>
        <dbReference type="Proteomes" id="UP001150581"/>
    </source>
</evidence>
<gene>
    <name evidence="1" type="primary">ATG2_2</name>
    <name evidence="1" type="ORF">LPJ66_003396</name>
</gene>
<keyword evidence="2" id="KW-1185">Reference proteome</keyword>
<organism evidence="1 2">
    <name type="scientific">Kickxella alabastrina</name>
    <dbReference type="NCBI Taxonomy" id="61397"/>
    <lineage>
        <taxon>Eukaryota</taxon>
        <taxon>Fungi</taxon>
        <taxon>Fungi incertae sedis</taxon>
        <taxon>Zoopagomycota</taxon>
        <taxon>Kickxellomycotina</taxon>
        <taxon>Kickxellomycetes</taxon>
        <taxon>Kickxellales</taxon>
        <taxon>Kickxellaceae</taxon>
        <taxon>Kickxella</taxon>
    </lineage>
</organism>
<protein>
    <submittedName>
        <fullName evidence="1">Autophagy- protein 2</fullName>
    </submittedName>
</protein>
<evidence type="ECO:0000313" key="1">
    <source>
        <dbReference type="EMBL" id="KAJ1897400.1"/>
    </source>
</evidence>